<dbReference type="InterPro" id="IPR019575">
    <property type="entry name" value="Nuop51_4Fe4S-bd"/>
</dbReference>
<dbReference type="InterPro" id="IPR037207">
    <property type="entry name" value="Nuop51_4Fe4S-bd_sf"/>
</dbReference>
<keyword evidence="7" id="KW-1185">Reference proteome</keyword>
<proteinExistence type="inferred from homology"/>
<organism evidence="6 7">
    <name type="scientific">Mycobacterium heidelbergense</name>
    <dbReference type="NCBI Taxonomy" id="53376"/>
    <lineage>
        <taxon>Bacteria</taxon>
        <taxon>Bacillati</taxon>
        <taxon>Actinomycetota</taxon>
        <taxon>Actinomycetes</taxon>
        <taxon>Mycobacteriales</taxon>
        <taxon>Mycobacteriaceae</taxon>
        <taxon>Mycobacterium</taxon>
        <taxon>Mycobacterium simiae complex</taxon>
    </lineage>
</organism>
<dbReference type="STRING" id="53376.BST25_01145"/>
<sequence length="435" mass="45447">METSAAPAITVTTWPGCPSRLLGDRPGRPREDYPAYRELGGYRPLAVPGELLDEVELSGLQGRGGAAFPLAVKLRAVRDNGRRAGGAVVVANGEEGEPASIKDRWLLRYRPHLVLDGLRLAAAMVAADRAYVYVSDPESARGAEAALAELEPGALGDIAVELFIVDPGYIAGEETAVTRAINGGPVKPTDKPPRPFQKGVGGRPTLVSNVETLANLPHVQRHGSAAFRSLGTSSSPGTFLATLTGAGRPPGLYEVPHGLPFRELLALHGVSPDRVRGALLGGYFAGLLNRTVLDATLDHETLRDLGAGLGCGAISVITDDCPVAVAASVLAYFDRENAGQCGSCFNGTAAMAAVAGALRDGAASSEDLDRLRRWSTTLRGRGACATLDAATNVAGSLLNQFPQAVARHLDGGCEQCRANAFRAERPYEVEAVVCA</sequence>
<dbReference type="PANTHER" id="PTHR43578">
    <property type="entry name" value="NADH-QUINONE OXIDOREDUCTASE SUBUNIT F"/>
    <property type="match status" value="1"/>
</dbReference>
<evidence type="ECO:0000256" key="1">
    <source>
        <dbReference type="ARBA" id="ARBA00007523"/>
    </source>
</evidence>
<evidence type="ECO:0000313" key="6">
    <source>
        <dbReference type="EMBL" id="ORA76181.1"/>
    </source>
</evidence>
<dbReference type="PANTHER" id="PTHR43578:SF3">
    <property type="entry name" value="NADH-QUINONE OXIDOREDUCTASE SUBUNIT F"/>
    <property type="match status" value="1"/>
</dbReference>
<evidence type="ECO:0000256" key="3">
    <source>
        <dbReference type="ARBA" id="ARBA00022723"/>
    </source>
</evidence>
<evidence type="ECO:0000313" key="7">
    <source>
        <dbReference type="Proteomes" id="UP000192566"/>
    </source>
</evidence>
<dbReference type="Gene3D" id="3.10.20.600">
    <property type="match status" value="1"/>
</dbReference>
<evidence type="ECO:0000256" key="4">
    <source>
        <dbReference type="ARBA" id="ARBA00023004"/>
    </source>
</evidence>
<comment type="similarity">
    <text evidence="1">Belongs to the complex I 51 kDa subunit family.</text>
</comment>
<dbReference type="InterPro" id="IPR037225">
    <property type="entry name" value="Nuo51_FMN-bd_sf"/>
</dbReference>
<keyword evidence="2" id="KW-0004">4Fe-4S</keyword>
<dbReference type="Pfam" id="PF10589">
    <property type="entry name" value="NADH_4Fe-4S"/>
    <property type="match status" value="1"/>
</dbReference>
<dbReference type="OrthoDB" id="9805533at2"/>
<keyword evidence="4" id="KW-0408">Iron</keyword>
<evidence type="ECO:0000256" key="5">
    <source>
        <dbReference type="ARBA" id="ARBA00023014"/>
    </source>
</evidence>
<dbReference type="GO" id="GO:0051539">
    <property type="term" value="F:4 iron, 4 sulfur cluster binding"/>
    <property type="evidence" value="ECO:0007669"/>
    <property type="project" value="UniProtKB-KW"/>
</dbReference>
<dbReference type="SMART" id="SM00928">
    <property type="entry name" value="NADH_4Fe-4S"/>
    <property type="match status" value="1"/>
</dbReference>
<gene>
    <name evidence="6" type="ORF">BST25_01145</name>
</gene>
<dbReference type="SUPFAM" id="SSF142984">
    <property type="entry name" value="Nqo1 middle domain-like"/>
    <property type="match status" value="1"/>
</dbReference>
<dbReference type="Proteomes" id="UP000192566">
    <property type="component" value="Unassembled WGS sequence"/>
</dbReference>
<dbReference type="InterPro" id="IPR011538">
    <property type="entry name" value="Nuo51_FMN-bd"/>
</dbReference>
<dbReference type="Gene3D" id="1.20.1440.230">
    <property type="entry name" value="NADH-ubiquinone oxidoreductase 51kDa subunit, iron-sulphur binding domain"/>
    <property type="match status" value="1"/>
</dbReference>
<accession>A0A1X0DUX7</accession>
<dbReference type="Gene3D" id="3.40.50.11540">
    <property type="entry name" value="NADH-ubiquinone oxidoreductase 51kDa subunit"/>
    <property type="match status" value="1"/>
</dbReference>
<dbReference type="AlphaFoldDB" id="A0A1X0DUX7"/>
<comment type="caution">
    <text evidence="6">The sequence shown here is derived from an EMBL/GenBank/DDBJ whole genome shotgun (WGS) entry which is preliminary data.</text>
</comment>
<protein>
    <submittedName>
        <fullName evidence="6">NADH dehydrogenase</fullName>
    </submittedName>
</protein>
<dbReference type="SUPFAM" id="SSF140490">
    <property type="entry name" value="Nqo1C-terminal domain-like"/>
    <property type="match status" value="1"/>
</dbReference>
<dbReference type="GO" id="GO:0046872">
    <property type="term" value="F:metal ion binding"/>
    <property type="evidence" value="ECO:0007669"/>
    <property type="project" value="UniProtKB-KW"/>
</dbReference>
<dbReference type="RefSeq" id="WP_083072146.1">
    <property type="nucleotide sequence ID" value="NZ_AP022615.1"/>
</dbReference>
<name>A0A1X0DUX7_MYCHE</name>
<dbReference type="SUPFAM" id="SSF142019">
    <property type="entry name" value="Nqo1 FMN-binding domain-like"/>
    <property type="match status" value="1"/>
</dbReference>
<dbReference type="EMBL" id="MVHR01000002">
    <property type="protein sequence ID" value="ORA76181.1"/>
    <property type="molecule type" value="Genomic_DNA"/>
</dbReference>
<keyword evidence="5" id="KW-0411">Iron-sulfur</keyword>
<keyword evidence="3" id="KW-0479">Metal-binding</keyword>
<dbReference type="Pfam" id="PF01512">
    <property type="entry name" value="Complex1_51K"/>
    <property type="match status" value="1"/>
</dbReference>
<reference evidence="6 7" key="1">
    <citation type="submission" date="2017-02" db="EMBL/GenBank/DDBJ databases">
        <title>The new phylogeny of genus Mycobacterium.</title>
        <authorList>
            <person name="Tortoli E."/>
            <person name="Trovato A."/>
            <person name="Cirillo D.M."/>
        </authorList>
    </citation>
    <scope>NUCLEOTIDE SEQUENCE [LARGE SCALE GENOMIC DNA]</scope>
    <source>
        <strain evidence="6 7">DSM 44471</strain>
    </source>
</reference>
<evidence type="ECO:0000256" key="2">
    <source>
        <dbReference type="ARBA" id="ARBA00022485"/>
    </source>
</evidence>